<dbReference type="PANTHER" id="PTHR44936">
    <property type="entry name" value="SENSOR PROTEIN CREC"/>
    <property type="match status" value="1"/>
</dbReference>
<gene>
    <name evidence="15" type="ORF">SAMN04487779_1008143</name>
</gene>
<dbReference type="PANTHER" id="PTHR44936:SF5">
    <property type="entry name" value="SENSOR HISTIDINE KINASE ENVZ"/>
    <property type="match status" value="1"/>
</dbReference>
<keyword evidence="16" id="KW-1185">Reference proteome</keyword>
<proteinExistence type="predicted"/>
<organism evidence="15 16">
    <name type="scientific">Belnapia rosea</name>
    <dbReference type="NCBI Taxonomy" id="938405"/>
    <lineage>
        <taxon>Bacteria</taxon>
        <taxon>Pseudomonadati</taxon>
        <taxon>Pseudomonadota</taxon>
        <taxon>Alphaproteobacteria</taxon>
        <taxon>Acetobacterales</taxon>
        <taxon>Roseomonadaceae</taxon>
        <taxon>Belnapia</taxon>
    </lineage>
</organism>
<dbReference type="InterPro" id="IPR036890">
    <property type="entry name" value="HATPase_C_sf"/>
</dbReference>
<evidence type="ECO:0000256" key="5">
    <source>
        <dbReference type="ARBA" id="ARBA00022519"/>
    </source>
</evidence>
<keyword evidence="10" id="KW-1133">Transmembrane helix</keyword>
<dbReference type="InterPro" id="IPR050980">
    <property type="entry name" value="2C_sensor_his_kinase"/>
</dbReference>
<dbReference type="SMART" id="SM00388">
    <property type="entry name" value="HisKA"/>
    <property type="match status" value="1"/>
</dbReference>
<evidence type="ECO:0000256" key="1">
    <source>
        <dbReference type="ARBA" id="ARBA00000085"/>
    </source>
</evidence>
<keyword evidence="9 15" id="KW-0418">Kinase</keyword>
<evidence type="ECO:0000256" key="4">
    <source>
        <dbReference type="ARBA" id="ARBA00022475"/>
    </source>
</evidence>
<evidence type="ECO:0000256" key="6">
    <source>
        <dbReference type="ARBA" id="ARBA00022553"/>
    </source>
</evidence>
<dbReference type="SUPFAM" id="SSF55874">
    <property type="entry name" value="ATPase domain of HSP90 chaperone/DNA topoisomerase II/histidine kinase"/>
    <property type="match status" value="1"/>
</dbReference>
<keyword evidence="5" id="KW-0997">Cell inner membrane</keyword>
<name>A0A1G6V613_9PROT</name>
<dbReference type="AlphaFoldDB" id="A0A1G6V613"/>
<evidence type="ECO:0000256" key="10">
    <source>
        <dbReference type="ARBA" id="ARBA00022989"/>
    </source>
</evidence>
<evidence type="ECO:0000256" key="11">
    <source>
        <dbReference type="ARBA" id="ARBA00023012"/>
    </source>
</evidence>
<dbReference type="EC" id="2.7.13.3" evidence="3"/>
<dbReference type="CDD" id="cd00082">
    <property type="entry name" value="HisKA"/>
    <property type="match status" value="1"/>
</dbReference>
<evidence type="ECO:0000313" key="15">
    <source>
        <dbReference type="EMBL" id="SDD49032.1"/>
    </source>
</evidence>
<dbReference type="CDD" id="cd00075">
    <property type="entry name" value="HATPase"/>
    <property type="match status" value="1"/>
</dbReference>
<comment type="subcellular location">
    <subcellularLocation>
        <location evidence="2">Cell inner membrane</location>
        <topology evidence="2">Multi-pass membrane protein</topology>
    </subcellularLocation>
</comment>
<evidence type="ECO:0000256" key="2">
    <source>
        <dbReference type="ARBA" id="ARBA00004429"/>
    </source>
</evidence>
<accession>A0A1G6V613</accession>
<evidence type="ECO:0000256" key="12">
    <source>
        <dbReference type="ARBA" id="ARBA00023136"/>
    </source>
</evidence>
<feature type="region of interest" description="Disordered" evidence="13">
    <location>
        <begin position="222"/>
        <end position="243"/>
    </location>
</feature>
<dbReference type="InterPro" id="IPR005467">
    <property type="entry name" value="His_kinase_dom"/>
</dbReference>
<dbReference type="InterPro" id="IPR004358">
    <property type="entry name" value="Sig_transdc_His_kin-like_C"/>
</dbReference>
<evidence type="ECO:0000256" key="3">
    <source>
        <dbReference type="ARBA" id="ARBA00012438"/>
    </source>
</evidence>
<dbReference type="EMBL" id="FMZX01000008">
    <property type="protein sequence ID" value="SDD49032.1"/>
    <property type="molecule type" value="Genomic_DNA"/>
</dbReference>
<evidence type="ECO:0000256" key="8">
    <source>
        <dbReference type="ARBA" id="ARBA00022692"/>
    </source>
</evidence>
<evidence type="ECO:0000256" key="9">
    <source>
        <dbReference type="ARBA" id="ARBA00022777"/>
    </source>
</evidence>
<evidence type="ECO:0000259" key="14">
    <source>
        <dbReference type="PROSITE" id="PS50109"/>
    </source>
</evidence>
<dbReference type="RefSeq" id="WP_245704803.1">
    <property type="nucleotide sequence ID" value="NZ_FMZX01000008.1"/>
</dbReference>
<evidence type="ECO:0000313" key="16">
    <source>
        <dbReference type="Proteomes" id="UP000198925"/>
    </source>
</evidence>
<evidence type="ECO:0000256" key="13">
    <source>
        <dbReference type="SAM" id="MobiDB-lite"/>
    </source>
</evidence>
<evidence type="ECO:0000256" key="7">
    <source>
        <dbReference type="ARBA" id="ARBA00022679"/>
    </source>
</evidence>
<keyword evidence="11" id="KW-0902">Two-component regulatory system</keyword>
<feature type="domain" description="Histidine kinase" evidence="14">
    <location>
        <begin position="18"/>
        <end position="217"/>
    </location>
</feature>
<dbReference type="Proteomes" id="UP000198925">
    <property type="component" value="Unassembled WGS sequence"/>
</dbReference>
<protein>
    <recommendedName>
        <fullName evidence="3">histidine kinase</fullName>
        <ecNumber evidence="3">2.7.13.3</ecNumber>
    </recommendedName>
</protein>
<dbReference type="InterPro" id="IPR036097">
    <property type="entry name" value="HisK_dim/P_sf"/>
</dbReference>
<dbReference type="GO" id="GO:0000155">
    <property type="term" value="F:phosphorelay sensor kinase activity"/>
    <property type="evidence" value="ECO:0007669"/>
    <property type="project" value="InterPro"/>
</dbReference>
<dbReference type="SUPFAM" id="SSF47384">
    <property type="entry name" value="Homodimeric domain of signal transducing histidine kinase"/>
    <property type="match status" value="1"/>
</dbReference>
<dbReference type="Pfam" id="PF02518">
    <property type="entry name" value="HATPase_c"/>
    <property type="match status" value="1"/>
</dbReference>
<dbReference type="InterPro" id="IPR003594">
    <property type="entry name" value="HATPase_dom"/>
</dbReference>
<keyword evidence="6" id="KW-0597">Phosphoprotein</keyword>
<comment type="catalytic activity">
    <reaction evidence="1">
        <text>ATP + protein L-histidine = ADP + protein N-phospho-L-histidine.</text>
        <dbReference type="EC" id="2.7.13.3"/>
    </reaction>
</comment>
<reference evidence="15 16" key="1">
    <citation type="submission" date="2016-10" db="EMBL/GenBank/DDBJ databases">
        <authorList>
            <person name="de Groot N.N."/>
        </authorList>
    </citation>
    <scope>NUCLEOTIDE SEQUENCE [LARGE SCALE GENOMIC DNA]</scope>
    <source>
        <strain evidence="15 16">CPCC 100156</strain>
    </source>
</reference>
<dbReference type="GO" id="GO:0005886">
    <property type="term" value="C:plasma membrane"/>
    <property type="evidence" value="ECO:0007669"/>
    <property type="project" value="UniProtKB-SubCell"/>
</dbReference>
<keyword evidence="7" id="KW-0808">Transferase</keyword>
<dbReference type="SMART" id="SM00387">
    <property type="entry name" value="HATPase_c"/>
    <property type="match status" value="1"/>
</dbReference>
<keyword evidence="8" id="KW-0812">Transmembrane</keyword>
<dbReference type="InterPro" id="IPR003661">
    <property type="entry name" value="HisK_dim/P_dom"/>
</dbReference>
<keyword evidence="4" id="KW-1003">Cell membrane</keyword>
<keyword evidence="12" id="KW-0472">Membrane</keyword>
<sequence length="243" mass="25566">MQARIHRLVADRTQALAAVSHDLRSPIQRLRLRAGFLEDVEAQQAIDGDLDEMEGMIESTLAYLRGETESEEPRQADLAAILTTLVDDATDRGATATYAGPDRLPMRLRPVAIKRALANLVDNAVKHGDGARVALEENPGSVTVRVEDDGPGIPEAALETVFEPFQRLDASRHRGTGGTGLGLAIARQVVNAHGGSVALANRPGGGLVATVLLPRPHATGRDGAAVVGAGTLPPVTPPGERRA</sequence>
<dbReference type="Gene3D" id="3.30.565.10">
    <property type="entry name" value="Histidine kinase-like ATPase, C-terminal domain"/>
    <property type="match status" value="1"/>
</dbReference>
<dbReference type="Gene3D" id="1.10.287.130">
    <property type="match status" value="1"/>
</dbReference>
<dbReference type="PRINTS" id="PR00344">
    <property type="entry name" value="BCTRLSENSOR"/>
</dbReference>
<dbReference type="PROSITE" id="PS50109">
    <property type="entry name" value="HIS_KIN"/>
    <property type="match status" value="1"/>
</dbReference>